<feature type="transmembrane region" description="Helical" evidence="6">
    <location>
        <begin position="252"/>
        <end position="273"/>
    </location>
</feature>
<organism evidence="8 9">
    <name type="scientific">Aspergillus uvarum CBS 121591</name>
    <dbReference type="NCBI Taxonomy" id="1448315"/>
    <lineage>
        <taxon>Eukaryota</taxon>
        <taxon>Fungi</taxon>
        <taxon>Dikarya</taxon>
        <taxon>Ascomycota</taxon>
        <taxon>Pezizomycotina</taxon>
        <taxon>Eurotiomycetes</taxon>
        <taxon>Eurotiomycetidae</taxon>
        <taxon>Eurotiales</taxon>
        <taxon>Aspergillaceae</taxon>
        <taxon>Aspergillus</taxon>
        <taxon>Aspergillus subgen. Circumdati</taxon>
    </lineage>
</organism>
<evidence type="ECO:0000313" key="9">
    <source>
        <dbReference type="Proteomes" id="UP000248340"/>
    </source>
</evidence>
<feature type="transmembrane region" description="Helical" evidence="6">
    <location>
        <begin position="99"/>
        <end position="116"/>
    </location>
</feature>
<dbReference type="Proteomes" id="UP000248340">
    <property type="component" value="Unassembled WGS sequence"/>
</dbReference>
<dbReference type="Pfam" id="PF20684">
    <property type="entry name" value="Fung_rhodopsin"/>
    <property type="match status" value="1"/>
</dbReference>
<feature type="transmembrane region" description="Helical" evidence="6">
    <location>
        <begin position="185"/>
        <end position="208"/>
    </location>
</feature>
<comment type="subcellular location">
    <subcellularLocation>
        <location evidence="1">Membrane</location>
        <topology evidence="1">Multi-pass membrane protein</topology>
    </subcellularLocation>
</comment>
<dbReference type="EMBL" id="KZ821683">
    <property type="protein sequence ID" value="PYH84635.1"/>
    <property type="molecule type" value="Genomic_DNA"/>
</dbReference>
<keyword evidence="4 6" id="KW-0472">Membrane</keyword>
<dbReference type="PANTHER" id="PTHR33048">
    <property type="entry name" value="PTH11-LIKE INTEGRAL MEMBRANE PROTEIN (AFU_ORTHOLOGUE AFUA_5G11245)"/>
    <property type="match status" value="1"/>
</dbReference>
<evidence type="ECO:0000256" key="1">
    <source>
        <dbReference type="ARBA" id="ARBA00004141"/>
    </source>
</evidence>
<accession>A0A319CG78</accession>
<dbReference type="STRING" id="1448315.A0A319CG78"/>
<keyword evidence="3 6" id="KW-1133">Transmembrane helix</keyword>
<dbReference type="AlphaFoldDB" id="A0A319CG78"/>
<evidence type="ECO:0000256" key="5">
    <source>
        <dbReference type="ARBA" id="ARBA00038359"/>
    </source>
</evidence>
<keyword evidence="2 6" id="KW-0812">Transmembrane</keyword>
<keyword evidence="9" id="KW-1185">Reference proteome</keyword>
<dbReference type="GO" id="GO:0016020">
    <property type="term" value="C:membrane"/>
    <property type="evidence" value="ECO:0007669"/>
    <property type="project" value="UniProtKB-SubCell"/>
</dbReference>
<feature type="transmembrane region" description="Helical" evidence="6">
    <location>
        <begin position="123"/>
        <end position="144"/>
    </location>
</feature>
<feature type="transmembrane region" description="Helical" evidence="6">
    <location>
        <begin position="43"/>
        <end position="66"/>
    </location>
</feature>
<evidence type="ECO:0000313" key="8">
    <source>
        <dbReference type="EMBL" id="PYH84635.1"/>
    </source>
</evidence>
<dbReference type="VEuPathDB" id="FungiDB:BO82DRAFT_329365"/>
<evidence type="ECO:0000256" key="2">
    <source>
        <dbReference type="ARBA" id="ARBA00022692"/>
    </source>
</evidence>
<reference evidence="8 9" key="1">
    <citation type="submission" date="2016-12" db="EMBL/GenBank/DDBJ databases">
        <title>The genomes of Aspergillus section Nigri reveals drivers in fungal speciation.</title>
        <authorList>
            <consortium name="DOE Joint Genome Institute"/>
            <person name="Vesth T.C."/>
            <person name="Nybo J."/>
            <person name="Theobald S."/>
            <person name="Brandl J."/>
            <person name="Frisvad J.C."/>
            <person name="Nielsen K.F."/>
            <person name="Lyhne E.K."/>
            <person name="Kogle M.E."/>
            <person name="Kuo A."/>
            <person name="Riley R."/>
            <person name="Clum A."/>
            <person name="Nolan M."/>
            <person name="Lipzen A."/>
            <person name="Salamov A."/>
            <person name="Henrissat B."/>
            <person name="Wiebenga A."/>
            <person name="De Vries R.P."/>
            <person name="Grigoriev I.V."/>
            <person name="Mortensen U.H."/>
            <person name="Andersen M.R."/>
            <person name="Baker S.E."/>
        </authorList>
    </citation>
    <scope>NUCLEOTIDE SEQUENCE [LARGE SCALE GENOMIC DNA]</scope>
    <source>
        <strain evidence="8 9">CBS 121591</strain>
    </source>
</reference>
<evidence type="ECO:0000256" key="4">
    <source>
        <dbReference type="ARBA" id="ARBA00023136"/>
    </source>
</evidence>
<feature type="domain" description="Rhodopsin" evidence="7">
    <location>
        <begin position="27"/>
        <end position="273"/>
    </location>
</feature>
<comment type="similarity">
    <text evidence="5">Belongs to the SAT4 family.</text>
</comment>
<dbReference type="OrthoDB" id="2988756at2759"/>
<feature type="transmembrane region" description="Helical" evidence="6">
    <location>
        <begin position="12"/>
        <end position="31"/>
    </location>
</feature>
<proteinExistence type="inferred from homology"/>
<dbReference type="RefSeq" id="XP_025494835.1">
    <property type="nucleotide sequence ID" value="XM_025633051.1"/>
</dbReference>
<dbReference type="PANTHER" id="PTHR33048:SF166">
    <property type="entry name" value="PTH11-LIKE INTEGRAL MEMBRANE PROTEIN"/>
    <property type="match status" value="1"/>
</dbReference>
<name>A0A319CG78_9EURO</name>
<sequence length="353" mass="39836">MAVSSRPITSLVLMDLLGGLSALIMILRLFLRKYRHQRVEPADYCTVFCLVTLLACVSLLTAISVITLTRDARLQAQHFTDKLLEEQLLKNKMLVAHQAIFRAYLWGQKAVVLLFISRVLEGLAWPFIFVRISWAILLLSFGAVELEMFMVCDYRKKSMIAPVASWAKMTDWLISGPCLGRVGNLVAYILLNGLTDLMLIVLPLPWLIRVKRPWHRRLQLIALFTVGFLCIIATILRAPIHGDIQDLVGQGYWTAVEFIASAIVANFPTLYSLRRARKPETPIYPDNPYPARRGGSKIRSTTSIELQESLDMDHLYADPRMSGKITSQASNEPLFFKDSETESLRVEGLGSRG</sequence>
<gene>
    <name evidence="8" type="ORF">BO82DRAFT_329365</name>
</gene>
<dbReference type="GeneID" id="37135792"/>
<evidence type="ECO:0000256" key="3">
    <source>
        <dbReference type="ARBA" id="ARBA00022989"/>
    </source>
</evidence>
<protein>
    <recommendedName>
        <fullName evidence="7">Rhodopsin domain-containing protein</fullName>
    </recommendedName>
</protein>
<evidence type="ECO:0000259" key="7">
    <source>
        <dbReference type="Pfam" id="PF20684"/>
    </source>
</evidence>
<dbReference type="InterPro" id="IPR049326">
    <property type="entry name" value="Rhodopsin_dom_fungi"/>
</dbReference>
<feature type="transmembrane region" description="Helical" evidence="6">
    <location>
        <begin position="220"/>
        <end position="240"/>
    </location>
</feature>
<evidence type="ECO:0000256" key="6">
    <source>
        <dbReference type="SAM" id="Phobius"/>
    </source>
</evidence>
<dbReference type="InterPro" id="IPR052337">
    <property type="entry name" value="SAT4-like"/>
</dbReference>